<protein>
    <submittedName>
        <fullName evidence="3">Uncharacterized protein</fullName>
    </submittedName>
</protein>
<dbReference type="RefSeq" id="WP_069671926.1">
    <property type="nucleotide sequence ID" value="NZ_BPEU01000012.1"/>
</dbReference>
<keyword evidence="5" id="KW-1185">Reference proteome</keyword>
<reference evidence="3 4" key="1">
    <citation type="submission" date="2016-07" db="EMBL/GenBank/DDBJ databases">
        <title>Whole-genome of two Shewanella species isolated from a digestive organ of sea cucumber Apostichopus japonicus Selenka 1867.</title>
        <authorList>
            <person name="Hong H.-H."/>
            <person name="Choi H."/>
            <person name="Cheon S."/>
            <person name="Oh J.-S."/>
            <person name="Lee H.-G."/>
            <person name="Park C."/>
        </authorList>
    </citation>
    <scope>NUCLEOTIDE SEQUENCE [LARGE SCALE GENOMIC DNA]</scope>
    <source>
        <strain evidence="3 4">CSB03KR</strain>
    </source>
</reference>
<dbReference type="EMBL" id="BPEU01000012">
    <property type="protein sequence ID" value="GIU40821.1"/>
    <property type="molecule type" value="Genomic_DNA"/>
</dbReference>
<dbReference type="STRING" id="23.BEL05_11455"/>
<keyword evidence="1" id="KW-0812">Transmembrane</keyword>
<name>A0A1E5IQN0_SHECO</name>
<feature type="transmembrane region" description="Helical" evidence="1">
    <location>
        <begin position="84"/>
        <end position="103"/>
    </location>
</feature>
<feature type="transmembrane region" description="Helical" evidence="1">
    <location>
        <begin position="33"/>
        <end position="55"/>
    </location>
</feature>
<evidence type="ECO:0000313" key="4">
    <source>
        <dbReference type="Proteomes" id="UP000095230"/>
    </source>
</evidence>
<comment type="caution">
    <text evidence="3">The sequence shown here is derived from an EMBL/GenBank/DDBJ whole genome shotgun (WGS) entry which is preliminary data.</text>
</comment>
<dbReference type="AlphaFoldDB" id="A0A1E5IQN0"/>
<reference evidence="2 5" key="2">
    <citation type="submission" date="2021-05" db="EMBL/GenBank/DDBJ databases">
        <title>Molecular characterization for Shewanella algae harboring chromosomal blaOXA-55-like strains isolated from clinical and environment sample.</title>
        <authorList>
            <person name="Ohama Y."/>
            <person name="Aoki K."/>
            <person name="Harada S."/>
            <person name="Moriya K."/>
            <person name="Ishii Y."/>
            <person name="Tateda K."/>
        </authorList>
    </citation>
    <scope>NUCLEOTIDE SEQUENCE [LARGE SCALE GENOMIC DNA]</scope>
    <source>
        <strain evidence="2 5">MBTL60-118</strain>
    </source>
</reference>
<gene>
    <name evidence="3" type="ORF">BEL05_11455</name>
    <name evidence="2" type="ORF">TUM3794_19670</name>
</gene>
<keyword evidence="1" id="KW-1133">Transmembrane helix</keyword>
<dbReference type="Proteomes" id="UP000095230">
    <property type="component" value="Unassembled WGS sequence"/>
</dbReference>
<evidence type="ECO:0000313" key="5">
    <source>
        <dbReference type="Proteomes" id="UP000773469"/>
    </source>
</evidence>
<accession>A0A1E5IQN0</accession>
<sequence>MTWFISAFIIASAIFMFAPKKLAVNNATPSHQAYGQKVLLAIPLVALIIFSLNVLSGYSSPQTLVAICFALTGCSVAMTSLHRFIIPCAGVTAVALVFMVIQLF</sequence>
<evidence type="ECO:0000313" key="2">
    <source>
        <dbReference type="EMBL" id="GIU40821.1"/>
    </source>
</evidence>
<evidence type="ECO:0000256" key="1">
    <source>
        <dbReference type="SAM" id="Phobius"/>
    </source>
</evidence>
<keyword evidence="1" id="KW-0472">Membrane</keyword>
<dbReference type="OrthoDB" id="6272645at2"/>
<evidence type="ECO:0000313" key="3">
    <source>
        <dbReference type="EMBL" id="OEG72874.1"/>
    </source>
</evidence>
<proteinExistence type="predicted"/>
<dbReference type="Proteomes" id="UP000773469">
    <property type="component" value="Unassembled WGS sequence"/>
</dbReference>
<organism evidence="3 4">
    <name type="scientific">Shewanella colwelliana</name>
    <name type="common">Alteromonas colwelliana</name>
    <dbReference type="NCBI Taxonomy" id="23"/>
    <lineage>
        <taxon>Bacteria</taxon>
        <taxon>Pseudomonadati</taxon>
        <taxon>Pseudomonadota</taxon>
        <taxon>Gammaproteobacteria</taxon>
        <taxon>Alteromonadales</taxon>
        <taxon>Shewanellaceae</taxon>
        <taxon>Shewanella</taxon>
    </lineage>
</organism>
<dbReference type="EMBL" id="MCBT01000046">
    <property type="protein sequence ID" value="OEG72874.1"/>
    <property type="molecule type" value="Genomic_DNA"/>
</dbReference>